<accession>A0A822ZSN3</accession>
<name>A0A822ZSN3_NELNU</name>
<protein>
    <submittedName>
        <fullName evidence="1">Uncharacterized protein</fullName>
    </submittedName>
</protein>
<keyword evidence="2" id="KW-1185">Reference proteome</keyword>
<dbReference type="AlphaFoldDB" id="A0A822ZSN3"/>
<gene>
    <name evidence="1" type="ORF">HUJ06_018189</name>
</gene>
<reference evidence="1 2" key="1">
    <citation type="journal article" date="2020" name="Mol. Biol. Evol.">
        <title>Distinct Expression and Methylation Patterns for Genes with Different Fates following a Single Whole-Genome Duplication in Flowering Plants.</title>
        <authorList>
            <person name="Shi T."/>
            <person name="Rahmani R.S."/>
            <person name="Gugger P.F."/>
            <person name="Wang M."/>
            <person name="Li H."/>
            <person name="Zhang Y."/>
            <person name="Li Z."/>
            <person name="Wang Q."/>
            <person name="Van de Peer Y."/>
            <person name="Marchal K."/>
            <person name="Chen J."/>
        </authorList>
    </citation>
    <scope>NUCLEOTIDE SEQUENCE [LARGE SCALE GENOMIC DNA]</scope>
    <source>
        <tissue evidence="1">Leaf</tissue>
    </source>
</reference>
<organism evidence="1 2">
    <name type="scientific">Nelumbo nucifera</name>
    <name type="common">Sacred lotus</name>
    <dbReference type="NCBI Taxonomy" id="4432"/>
    <lineage>
        <taxon>Eukaryota</taxon>
        <taxon>Viridiplantae</taxon>
        <taxon>Streptophyta</taxon>
        <taxon>Embryophyta</taxon>
        <taxon>Tracheophyta</taxon>
        <taxon>Spermatophyta</taxon>
        <taxon>Magnoliopsida</taxon>
        <taxon>Proteales</taxon>
        <taxon>Nelumbonaceae</taxon>
        <taxon>Nelumbo</taxon>
    </lineage>
</organism>
<sequence length="97" mass="10722">MVTLENRVRGLERIVEDMARDLTVSSGRKGSTFMVGYERSSARLVGKYNGLSDYSNSKLGRGCNGWVPFAERSLLSDCGVSGVRGRDPPWRCDVFDA</sequence>
<dbReference type="Proteomes" id="UP000607653">
    <property type="component" value="Unassembled WGS sequence"/>
</dbReference>
<proteinExistence type="predicted"/>
<comment type="caution">
    <text evidence="1">The sequence shown here is derived from an EMBL/GenBank/DDBJ whole genome shotgun (WGS) entry which is preliminary data.</text>
</comment>
<evidence type="ECO:0000313" key="1">
    <source>
        <dbReference type="EMBL" id="DAD48252.1"/>
    </source>
</evidence>
<evidence type="ECO:0000313" key="2">
    <source>
        <dbReference type="Proteomes" id="UP000607653"/>
    </source>
</evidence>
<dbReference type="EMBL" id="DUZY01000008">
    <property type="protein sequence ID" value="DAD48252.1"/>
    <property type="molecule type" value="Genomic_DNA"/>
</dbReference>